<name>A0A6J6AGD9_9ZZZZ</name>
<dbReference type="PROSITE" id="PS51352">
    <property type="entry name" value="THIOREDOXIN_2"/>
    <property type="match status" value="1"/>
</dbReference>
<sequence>MKWNRRTARFLVPFLVLLVSVVGGWALSRPSNNVDVNLNQPVTTLSSTIGTNASNTGKKFSFVELVDNATGDKGTIAPAGKPMVVNFWFSTCEPCKREMPALSASSAKYAATVDFIGINPNDSREVATAFLKKYNITYPTFIDDGTQLAKAGVVTLPATFFLDSSGTIVARRAGEITSADIDSILTKDLKVSP</sequence>
<accession>A0A6J6AGD9</accession>
<dbReference type="GO" id="GO:0030313">
    <property type="term" value="C:cell envelope"/>
    <property type="evidence" value="ECO:0007669"/>
    <property type="project" value="UniProtKB-SubCell"/>
</dbReference>
<protein>
    <submittedName>
        <fullName evidence="6">Unannotated protein</fullName>
    </submittedName>
</protein>
<dbReference type="InterPro" id="IPR036249">
    <property type="entry name" value="Thioredoxin-like_sf"/>
</dbReference>
<feature type="domain" description="Thioredoxin" evidence="5">
    <location>
        <begin position="34"/>
        <end position="190"/>
    </location>
</feature>
<dbReference type="InterPro" id="IPR000866">
    <property type="entry name" value="AhpC/TSA"/>
</dbReference>
<dbReference type="GO" id="GO:0016209">
    <property type="term" value="F:antioxidant activity"/>
    <property type="evidence" value="ECO:0007669"/>
    <property type="project" value="InterPro"/>
</dbReference>
<evidence type="ECO:0000256" key="4">
    <source>
        <dbReference type="ARBA" id="ARBA00023284"/>
    </source>
</evidence>
<reference evidence="6" key="1">
    <citation type="submission" date="2020-05" db="EMBL/GenBank/DDBJ databases">
        <authorList>
            <person name="Chiriac C."/>
            <person name="Salcher M."/>
            <person name="Ghai R."/>
            <person name="Kavagutti S V."/>
        </authorList>
    </citation>
    <scope>NUCLEOTIDE SEQUENCE</scope>
</reference>
<dbReference type="PANTHER" id="PTHR42852">
    <property type="entry name" value="THIOL:DISULFIDE INTERCHANGE PROTEIN DSBE"/>
    <property type="match status" value="1"/>
</dbReference>
<dbReference type="EMBL" id="CAETWZ010000057">
    <property type="protein sequence ID" value="CAB4367917.1"/>
    <property type="molecule type" value="Genomic_DNA"/>
</dbReference>
<dbReference type="InterPro" id="IPR013766">
    <property type="entry name" value="Thioredoxin_domain"/>
</dbReference>
<evidence type="ECO:0000259" key="5">
    <source>
        <dbReference type="PROSITE" id="PS51352"/>
    </source>
</evidence>
<dbReference type="AlphaFoldDB" id="A0A6J6AGD9"/>
<dbReference type="PROSITE" id="PS00194">
    <property type="entry name" value="THIOREDOXIN_1"/>
    <property type="match status" value="1"/>
</dbReference>
<dbReference type="PANTHER" id="PTHR42852:SF6">
    <property type="entry name" value="THIOL:DISULFIDE INTERCHANGE PROTEIN DSBE"/>
    <property type="match status" value="1"/>
</dbReference>
<evidence type="ECO:0000256" key="3">
    <source>
        <dbReference type="ARBA" id="ARBA00023157"/>
    </source>
</evidence>
<dbReference type="InterPro" id="IPR017937">
    <property type="entry name" value="Thioredoxin_CS"/>
</dbReference>
<keyword evidence="2" id="KW-0201">Cytochrome c-type biogenesis</keyword>
<dbReference type="InterPro" id="IPR050553">
    <property type="entry name" value="Thioredoxin_ResA/DsbE_sf"/>
</dbReference>
<evidence type="ECO:0000256" key="1">
    <source>
        <dbReference type="ARBA" id="ARBA00004196"/>
    </source>
</evidence>
<keyword evidence="4" id="KW-0676">Redox-active center</keyword>
<dbReference type="Pfam" id="PF00578">
    <property type="entry name" value="AhpC-TSA"/>
    <property type="match status" value="1"/>
</dbReference>
<evidence type="ECO:0000313" key="6">
    <source>
        <dbReference type="EMBL" id="CAB4367917.1"/>
    </source>
</evidence>
<dbReference type="CDD" id="cd02966">
    <property type="entry name" value="TlpA_like_family"/>
    <property type="match status" value="1"/>
</dbReference>
<gene>
    <name evidence="6" type="ORF">UFOPK4179_00711</name>
</gene>
<evidence type="ECO:0000256" key="2">
    <source>
        <dbReference type="ARBA" id="ARBA00022748"/>
    </source>
</evidence>
<comment type="subcellular location">
    <subcellularLocation>
        <location evidence="1">Cell envelope</location>
    </subcellularLocation>
</comment>
<proteinExistence type="predicted"/>
<dbReference type="SUPFAM" id="SSF52833">
    <property type="entry name" value="Thioredoxin-like"/>
    <property type="match status" value="1"/>
</dbReference>
<dbReference type="Gene3D" id="3.40.30.10">
    <property type="entry name" value="Glutaredoxin"/>
    <property type="match status" value="1"/>
</dbReference>
<keyword evidence="3" id="KW-1015">Disulfide bond</keyword>
<dbReference type="GO" id="GO:0016491">
    <property type="term" value="F:oxidoreductase activity"/>
    <property type="evidence" value="ECO:0007669"/>
    <property type="project" value="InterPro"/>
</dbReference>
<organism evidence="6">
    <name type="scientific">freshwater metagenome</name>
    <dbReference type="NCBI Taxonomy" id="449393"/>
    <lineage>
        <taxon>unclassified sequences</taxon>
        <taxon>metagenomes</taxon>
        <taxon>ecological metagenomes</taxon>
    </lineage>
</organism>
<dbReference type="GO" id="GO:0017004">
    <property type="term" value="P:cytochrome complex assembly"/>
    <property type="evidence" value="ECO:0007669"/>
    <property type="project" value="UniProtKB-KW"/>
</dbReference>